<keyword evidence="4 7" id="KW-0378">Hydrolase</keyword>
<reference evidence="11" key="1">
    <citation type="journal article" date="2019" name="Int. J. Syst. Evol. Microbiol.">
        <title>The Global Catalogue of Microorganisms (GCM) 10K type strain sequencing project: providing services to taxonomists for standard genome sequencing and annotation.</title>
        <authorList>
            <consortium name="The Broad Institute Genomics Platform"/>
            <consortium name="The Broad Institute Genome Sequencing Center for Infectious Disease"/>
            <person name="Wu L."/>
            <person name="Ma J."/>
        </authorList>
    </citation>
    <scope>NUCLEOTIDE SEQUENCE [LARGE SCALE GENOMIC DNA]</scope>
    <source>
        <strain evidence="11">JCM 10977</strain>
    </source>
</reference>
<dbReference type="SUPFAM" id="SSF49785">
    <property type="entry name" value="Galactose-binding domain-like"/>
    <property type="match status" value="2"/>
</dbReference>
<dbReference type="PROSITE" id="PS51175">
    <property type="entry name" value="CBM6"/>
    <property type="match status" value="2"/>
</dbReference>
<dbReference type="InterPro" id="IPR012334">
    <property type="entry name" value="Pectin_lyas_fold"/>
</dbReference>
<evidence type="ECO:0000256" key="6">
    <source>
        <dbReference type="RuleBase" id="RU361168"/>
    </source>
</evidence>
<dbReference type="InterPro" id="IPR002241">
    <property type="entry name" value="Glyco_hydro_27"/>
</dbReference>
<organism evidence="10 11">
    <name type="scientific">Kribbella koreensis</name>
    <dbReference type="NCBI Taxonomy" id="57909"/>
    <lineage>
        <taxon>Bacteria</taxon>
        <taxon>Bacillati</taxon>
        <taxon>Actinomycetota</taxon>
        <taxon>Actinomycetes</taxon>
        <taxon>Propionibacteriales</taxon>
        <taxon>Kribbellaceae</taxon>
        <taxon>Kribbella</taxon>
    </lineage>
</organism>
<dbReference type="PROSITE" id="PS00512">
    <property type="entry name" value="ALPHA_GALACTOSIDASE"/>
    <property type="match status" value="1"/>
</dbReference>
<evidence type="ECO:0000259" key="9">
    <source>
        <dbReference type="PROSITE" id="PS51175"/>
    </source>
</evidence>
<evidence type="ECO:0000313" key="11">
    <source>
        <dbReference type="Proteomes" id="UP001500542"/>
    </source>
</evidence>
<evidence type="ECO:0000256" key="2">
    <source>
        <dbReference type="ARBA" id="ARBA00009743"/>
    </source>
</evidence>
<dbReference type="Pfam" id="PF17801">
    <property type="entry name" value="Melibiase_C"/>
    <property type="match status" value="1"/>
</dbReference>
<dbReference type="CDD" id="cd04082">
    <property type="entry name" value="CBM35_pectate_lyase-like"/>
    <property type="match status" value="2"/>
</dbReference>
<dbReference type="Pfam" id="PF16499">
    <property type="entry name" value="Melibiase_2"/>
    <property type="match status" value="1"/>
</dbReference>
<name>A0ABP4B042_9ACTN</name>
<dbReference type="PANTHER" id="PTHR11452">
    <property type="entry name" value="ALPHA-GALACTOSIDASE/ALPHA-N-ACETYLGALACTOSAMINIDASE"/>
    <property type="match status" value="1"/>
</dbReference>
<dbReference type="InterPro" id="IPR013780">
    <property type="entry name" value="Glyco_hydro_b"/>
</dbReference>
<dbReference type="InterPro" id="IPR041233">
    <property type="entry name" value="Melibiase_C"/>
</dbReference>
<dbReference type="Gene3D" id="2.60.120.260">
    <property type="entry name" value="Galactose-binding domain-like"/>
    <property type="match status" value="2"/>
</dbReference>
<evidence type="ECO:0000256" key="1">
    <source>
        <dbReference type="ARBA" id="ARBA00008834"/>
    </source>
</evidence>
<keyword evidence="11" id="KW-1185">Reference proteome</keyword>
<gene>
    <name evidence="10" type="ORF">GCM10009554_37590</name>
</gene>
<dbReference type="Gene3D" id="2.160.20.10">
    <property type="entry name" value="Single-stranded right-handed beta-helix, Pectin lyase-like"/>
    <property type="match status" value="1"/>
</dbReference>
<dbReference type="InterPro" id="IPR017853">
    <property type="entry name" value="GH"/>
</dbReference>
<protein>
    <recommendedName>
        <fullName evidence="6">Alpha-galactosidase</fullName>
        <ecNumber evidence="6">3.2.1.22</ecNumber>
    </recommendedName>
    <alternativeName>
        <fullName evidence="6">Melibiase</fullName>
    </alternativeName>
</protein>
<evidence type="ECO:0000256" key="5">
    <source>
        <dbReference type="ARBA" id="ARBA00023295"/>
    </source>
</evidence>
<evidence type="ECO:0000256" key="8">
    <source>
        <dbReference type="SAM" id="SignalP"/>
    </source>
</evidence>
<keyword evidence="5 7" id="KW-0326">Glycosidase</keyword>
<sequence length="1129" mass="119274">MRTRWIFMVLAVLTLFILPTSPAHAATFDVRDYGAKGDGTTNDTAAINKAINAASAAGGGTVRFTAGNYRSANTIHLKSNLTIQLDAGSTILGAGNDTYDAAEPNPNDEYQDYGHSHFHNAMMYGDRLTNVTFTGTGTIDGDDHLITGNPKAGQADKIISLTRCNGLKIDGIRLRQGGHFAILSNGCDNITSNNLRIETAGDRDGWNVINAKNVTVTNANIAANDDALVFKSDWALGQTIDNGHVRVSDSKLSAGCCNALMFGSETCGDFTDYVFERITITGAGKSGLGLVSMDGSKISDVHYRDITMSGTRGHIMQKIGTRRRCGDSPGIGGISDVTYQNVTGTYNGSAGTAYSSTLWGEAAAANRIRNVSFDNVKLTVPGGNGTMSTGVPSNDPTNYNPNSIGTRPAYGWYLRRVDGVKFTNSSVEFASNDGRPAVIANESNNVRLDGFTAERGTNSPHDIGFQTVTGYCATGQNTTGGALRVNATGSSGNCTPPSSTRLEAENAVCQGTVDSDHAGYSGTGFCNTTNAVGASVEWTVNAPTAGSYTLGIRHANGTTVNRPMSVTVNGAVVAAAQAFPGTGAWTTWQTVPVTAALQAGTNTVRLSATTALGGPNIDYLETTARPAMAVALENGLARTPPMGFNNWNSTKCRAEFNEAMIKGIADLFVSKGLKAAGYQYVNIDDCWALPQRNAQGNLVPDPARFPNGIKSLADYVHGKGLKFGLYTSAGTKTCDKAGFPGGLGHEKQDANLFASWGVDYLKYDNCNNQNVDAQQRYKAMRDALRDTGRPITYSICEWGRTGPPRVWEWGGDVGNLWRTTGDISDNWSSMISKAQANRVLAQYAGPGHWNDPDMLEVGNGGMTAAEYKTHLSLWAMMSAPLLIGTDLRKASDETYSILTNQDVIAVDQDRLGRQATVVSSSGGQVVYGKTLANGDRAVALSNETTAAATISTTAAALGLGGSSSYELKDLWSKTTRSTSSSISASVPAHGTVIYRVSRVGTTTRYEAELASSTPGSTVDKDHSGYSGTGFVNTPNAVGSYVEWTVAQPQAGAATLVFDHANGTTTDRPMDISVNGVVVKKNVSFPNTGAWTLWRDNVTTVNLAAGQNVIRATATSTGGTPNLDYLEVAR</sequence>
<dbReference type="SUPFAM" id="SSF51126">
    <property type="entry name" value="Pectin lyase-like"/>
    <property type="match status" value="1"/>
</dbReference>
<dbReference type="Pfam" id="PF00295">
    <property type="entry name" value="Glyco_hydro_28"/>
    <property type="match status" value="1"/>
</dbReference>
<dbReference type="PANTHER" id="PTHR11452:SF75">
    <property type="entry name" value="ALPHA-GALACTOSIDASE MEL1"/>
    <property type="match status" value="1"/>
</dbReference>
<dbReference type="InterPro" id="IPR005084">
    <property type="entry name" value="CBM6"/>
</dbReference>
<evidence type="ECO:0000256" key="4">
    <source>
        <dbReference type="ARBA" id="ARBA00022801"/>
    </source>
</evidence>
<keyword evidence="3 8" id="KW-0732">Signal</keyword>
<dbReference type="EC" id="3.2.1.22" evidence="6"/>
<dbReference type="InterPro" id="IPR011050">
    <property type="entry name" value="Pectin_lyase_fold/virulence"/>
</dbReference>
<dbReference type="SUPFAM" id="SSF51445">
    <property type="entry name" value="(Trans)glycosidases"/>
    <property type="match status" value="1"/>
</dbReference>
<dbReference type="SUPFAM" id="SSF51011">
    <property type="entry name" value="Glycosyl hydrolase domain"/>
    <property type="match status" value="1"/>
</dbReference>
<dbReference type="Pfam" id="PF03422">
    <property type="entry name" value="CBM_6"/>
    <property type="match status" value="1"/>
</dbReference>
<dbReference type="Gene3D" id="2.60.40.1180">
    <property type="entry name" value="Golgi alpha-mannosidase II"/>
    <property type="match status" value="1"/>
</dbReference>
<evidence type="ECO:0000313" key="10">
    <source>
        <dbReference type="EMBL" id="GAA0943880.1"/>
    </source>
</evidence>
<dbReference type="InterPro" id="IPR006584">
    <property type="entry name" value="Cellulose-bd_IV"/>
</dbReference>
<dbReference type="PRINTS" id="PR00740">
    <property type="entry name" value="GLHYDRLASE27"/>
</dbReference>
<feature type="chain" id="PRO_5046060003" description="Alpha-galactosidase" evidence="8">
    <location>
        <begin position="26"/>
        <end position="1129"/>
    </location>
</feature>
<dbReference type="EMBL" id="BAAAHK010000008">
    <property type="protein sequence ID" value="GAA0943880.1"/>
    <property type="molecule type" value="Genomic_DNA"/>
</dbReference>
<evidence type="ECO:0000256" key="7">
    <source>
        <dbReference type="RuleBase" id="RU361169"/>
    </source>
</evidence>
<keyword evidence="6" id="KW-1015">Disulfide bond</keyword>
<dbReference type="SMART" id="SM00606">
    <property type="entry name" value="CBD_IV"/>
    <property type="match status" value="1"/>
</dbReference>
<dbReference type="Gene3D" id="3.20.20.70">
    <property type="entry name" value="Aldolase class I"/>
    <property type="match status" value="1"/>
</dbReference>
<comment type="caution">
    <text evidence="10">The sequence shown here is derived from an EMBL/GenBank/DDBJ whole genome shotgun (WGS) entry which is preliminary data.</text>
</comment>
<feature type="signal peptide" evidence="8">
    <location>
        <begin position="1"/>
        <end position="25"/>
    </location>
</feature>
<dbReference type="RefSeq" id="WP_343971283.1">
    <property type="nucleotide sequence ID" value="NZ_BAAAHK010000008.1"/>
</dbReference>
<dbReference type="InterPro" id="IPR000111">
    <property type="entry name" value="Glyco_hydro_27/36_CS"/>
</dbReference>
<comment type="catalytic activity">
    <reaction evidence="6">
        <text>Hydrolysis of terminal, non-reducing alpha-D-galactose residues in alpha-D-galactosides, including galactose oligosaccharides, galactomannans and galactolipids.</text>
        <dbReference type="EC" id="3.2.1.22"/>
    </reaction>
</comment>
<feature type="domain" description="CBM6" evidence="9">
    <location>
        <begin position="1003"/>
        <end position="1128"/>
    </location>
</feature>
<dbReference type="InterPro" id="IPR008979">
    <property type="entry name" value="Galactose-bd-like_sf"/>
</dbReference>
<dbReference type="Proteomes" id="UP001500542">
    <property type="component" value="Unassembled WGS sequence"/>
</dbReference>
<accession>A0ABP4B042</accession>
<dbReference type="InterPro" id="IPR013785">
    <property type="entry name" value="Aldolase_TIM"/>
</dbReference>
<feature type="domain" description="CBM6" evidence="9">
    <location>
        <begin position="500"/>
        <end position="623"/>
    </location>
</feature>
<comment type="similarity">
    <text evidence="2 6">Belongs to the glycosyl hydrolase 27 family.</text>
</comment>
<dbReference type="Pfam" id="PF16990">
    <property type="entry name" value="CBM_35"/>
    <property type="match status" value="1"/>
</dbReference>
<dbReference type="InterPro" id="IPR000743">
    <property type="entry name" value="Glyco_hydro_28"/>
</dbReference>
<proteinExistence type="inferred from homology"/>
<comment type="similarity">
    <text evidence="1 7">Belongs to the glycosyl hydrolase 28 family.</text>
</comment>
<dbReference type="CDD" id="cd14792">
    <property type="entry name" value="GH27"/>
    <property type="match status" value="1"/>
</dbReference>
<evidence type="ECO:0000256" key="3">
    <source>
        <dbReference type="ARBA" id="ARBA00022729"/>
    </source>
</evidence>